<reference evidence="1" key="1">
    <citation type="journal article" date="2020" name="bioRxiv">
        <title>Comparative genomics of Chlamydomonas.</title>
        <authorList>
            <person name="Craig R.J."/>
            <person name="Hasan A.R."/>
            <person name="Ness R.W."/>
            <person name="Keightley P.D."/>
        </authorList>
    </citation>
    <scope>NUCLEOTIDE SEQUENCE</scope>
    <source>
        <strain evidence="1">CCAP 11/173</strain>
    </source>
</reference>
<organism evidence="1 2">
    <name type="scientific">Chlamydomonas schloesseri</name>
    <dbReference type="NCBI Taxonomy" id="2026947"/>
    <lineage>
        <taxon>Eukaryota</taxon>
        <taxon>Viridiplantae</taxon>
        <taxon>Chlorophyta</taxon>
        <taxon>core chlorophytes</taxon>
        <taxon>Chlorophyceae</taxon>
        <taxon>CS clade</taxon>
        <taxon>Chlamydomonadales</taxon>
        <taxon>Chlamydomonadaceae</taxon>
        <taxon>Chlamydomonas</taxon>
    </lineage>
</organism>
<dbReference type="Proteomes" id="UP000613740">
    <property type="component" value="Unassembled WGS sequence"/>
</dbReference>
<evidence type="ECO:0000313" key="2">
    <source>
        <dbReference type="Proteomes" id="UP000613740"/>
    </source>
</evidence>
<dbReference type="AlphaFoldDB" id="A0A836BCZ9"/>
<protein>
    <submittedName>
        <fullName evidence="1">Uncharacterized protein</fullName>
    </submittedName>
</protein>
<keyword evidence="2" id="KW-1185">Reference proteome</keyword>
<proteinExistence type="predicted"/>
<accession>A0A836BCZ9</accession>
<sequence length="278" mass="27816">MASATASDDAAAAPGSCLMSLVFAESDGPSTSPAVAAAASAAEAAASSAPAKKKQKQQHALQIDRALLWHASPVLRGAIDAACSSSTGATELTLVGDDPAQWECVLQLLQHTASGVSWNDMAPVRTACAAFLAAKANSCMNLSYDLDMPYNTLHAASLLERYSGYTSAGVGGGSGGSAGGRGGGGGGGDGGIGGVQPNLQPHVDVVMSALNSQLGPLALRSAPRVRNEIASTARAAAAAVAKQLSVLTKHPHYRTIVSEGMQARVVATLVDGVNALLA</sequence>
<dbReference type="EMBL" id="JAEHOD010000001">
    <property type="protein sequence ID" value="KAG2454972.1"/>
    <property type="molecule type" value="Genomic_DNA"/>
</dbReference>
<comment type="caution">
    <text evidence="1">The sequence shown here is derived from an EMBL/GenBank/DDBJ whole genome shotgun (WGS) entry which is preliminary data.</text>
</comment>
<name>A0A836BCZ9_9CHLO</name>
<dbReference type="OrthoDB" id="539088at2759"/>
<gene>
    <name evidence="1" type="ORF">HYH02_000798</name>
</gene>
<evidence type="ECO:0000313" key="1">
    <source>
        <dbReference type="EMBL" id="KAG2454972.1"/>
    </source>
</evidence>